<dbReference type="AlphaFoldDB" id="A0A150GG44"/>
<organism evidence="2 3">
    <name type="scientific">Gonium pectorale</name>
    <name type="common">Green alga</name>
    <dbReference type="NCBI Taxonomy" id="33097"/>
    <lineage>
        <taxon>Eukaryota</taxon>
        <taxon>Viridiplantae</taxon>
        <taxon>Chlorophyta</taxon>
        <taxon>core chlorophytes</taxon>
        <taxon>Chlorophyceae</taxon>
        <taxon>CS clade</taxon>
        <taxon>Chlamydomonadales</taxon>
        <taxon>Volvocaceae</taxon>
        <taxon>Gonium</taxon>
    </lineage>
</organism>
<feature type="compositionally biased region" description="Basic residues" evidence="1">
    <location>
        <begin position="210"/>
        <end position="220"/>
    </location>
</feature>
<feature type="region of interest" description="Disordered" evidence="1">
    <location>
        <begin position="63"/>
        <end position="367"/>
    </location>
</feature>
<feature type="compositionally biased region" description="Polar residues" evidence="1">
    <location>
        <begin position="341"/>
        <end position="354"/>
    </location>
</feature>
<feature type="compositionally biased region" description="Basic and acidic residues" evidence="1">
    <location>
        <begin position="303"/>
        <end position="318"/>
    </location>
</feature>
<evidence type="ECO:0000313" key="2">
    <source>
        <dbReference type="EMBL" id="KXZ48808.1"/>
    </source>
</evidence>
<name>A0A150GG44_GONPE</name>
<evidence type="ECO:0000256" key="1">
    <source>
        <dbReference type="SAM" id="MobiDB-lite"/>
    </source>
</evidence>
<keyword evidence="3" id="KW-1185">Reference proteome</keyword>
<protein>
    <submittedName>
        <fullName evidence="2">Uncharacterized protein</fullName>
    </submittedName>
</protein>
<accession>A0A150GG44</accession>
<feature type="compositionally biased region" description="Basic and acidic residues" evidence="1">
    <location>
        <begin position="75"/>
        <end position="88"/>
    </location>
</feature>
<dbReference type="Proteomes" id="UP000075714">
    <property type="component" value="Unassembled WGS sequence"/>
</dbReference>
<feature type="compositionally biased region" description="Gly residues" evidence="1">
    <location>
        <begin position="277"/>
        <end position="289"/>
    </location>
</feature>
<proteinExistence type="predicted"/>
<gene>
    <name evidence="2" type="ORF">GPECTOR_25g392</name>
</gene>
<dbReference type="OrthoDB" id="551952at2759"/>
<feature type="compositionally biased region" description="Polar residues" evidence="1">
    <location>
        <begin position="187"/>
        <end position="206"/>
    </location>
</feature>
<dbReference type="STRING" id="33097.A0A150GG44"/>
<dbReference type="EMBL" id="LSYV01000026">
    <property type="protein sequence ID" value="KXZ48808.1"/>
    <property type="molecule type" value="Genomic_DNA"/>
</dbReference>
<sequence>MDAEDFRAQVQRLLDKECEVDWGPEGKFWGIVSKYDATHPAAPWTIFYPGDEDEENGVFKRDFTEWHVEDEEHPNDEFTKRQILRWKDGTPQVPVPQQPKDLDTSTFEPALGRRPELPHNQSSESGSDASSESEDGGSSDRERPGSRGGRGGGKAAATGRPQLKQPARRALSDSGAKPRRGSAGPSDASQQQREPQSQPGKEQLAQQPPVKRKPGRPRKHPLPEGGAQPPSKRPKKRQNDDADNAEGGGSGAAAAAAADKADKPKQGRLRKQSGAPVNGGGGAATGGRGSAEPEGAPAARRMVRLDSDELDDGREREGSAPPSGGGAAGPASDADGGGGRKSSQPLQPPASTAGPSAAKADAKPACS</sequence>
<reference evidence="3" key="1">
    <citation type="journal article" date="2016" name="Nat. Commun.">
        <title>The Gonium pectorale genome demonstrates co-option of cell cycle regulation during the evolution of multicellularity.</title>
        <authorList>
            <person name="Hanschen E.R."/>
            <person name="Marriage T.N."/>
            <person name="Ferris P.J."/>
            <person name="Hamaji T."/>
            <person name="Toyoda A."/>
            <person name="Fujiyama A."/>
            <person name="Neme R."/>
            <person name="Noguchi H."/>
            <person name="Minakuchi Y."/>
            <person name="Suzuki M."/>
            <person name="Kawai-Toyooka H."/>
            <person name="Smith D.R."/>
            <person name="Sparks H."/>
            <person name="Anderson J."/>
            <person name="Bakaric R."/>
            <person name="Luria V."/>
            <person name="Karger A."/>
            <person name="Kirschner M.W."/>
            <person name="Durand P.M."/>
            <person name="Michod R.E."/>
            <person name="Nozaki H."/>
            <person name="Olson B.J."/>
        </authorList>
    </citation>
    <scope>NUCLEOTIDE SEQUENCE [LARGE SCALE GENOMIC DNA]</scope>
    <source>
        <strain evidence="3">NIES-2863</strain>
    </source>
</reference>
<evidence type="ECO:0000313" key="3">
    <source>
        <dbReference type="Proteomes" id="UP000075714"/>
    </source>
</evidence>
<comment type="caution">
    <text evidence="2">The sequence shown here is derived from an EMBL/GenBank/DDBJ whole genome shotgun (WGS) entry which is preliminary data.</text>
</comment>